<dbReference type="EMBL" id="BLIY01000017">
    <property type="protein sequence ID" value="GFE54768.1"/>
    <property type="molecule type" value="Genomic_DNA"/>
</dbReference>
<dbReference type="OrthoDB" id="551302at2759"/>
<evidence type="ECO:0000313" key="3">
    <source>
        <dbReference type="Proteomes" id="UP001057455"/>
    </source>
</evidence>
<feature type="region of interest" description="Disordered" evidence="1">
    <location>
        <begin position="1"/>
        <end position="30"/>
    </location>
</feature>
<organism evidence="2 3">
    <name type="scientific">Babesia ovis</name>
    <dbReference type="NCBI Taxonomy" id="5869"/>
    <lineage>
        <taxon>Eukaryota</taxon>
        <taxon>Sar</taxon>
        <taxon>Alveolata</taxon>
        <taxon>Apicomplexa</taxon>
        <taxon>Aconoidasida</taxon>
        <taxon>Piroplasmida</taxon>
        <taxon>Babesiidae</taxon>
        <taxon>Babesia</taxon>
    </lineage>
</organism>
<keyword evidence="3" id="KW-1185">Reference proteome</keyword>
<dbReference type="GO" id="GO:0004864">
    <property type="term" value="F:protein phosphatase inhibitor activity"/>
    <property type="evidence" value="ECO:0007669"/>
    <property type="project" value="InterPro"/>
</dbReference>
<reference evidence="2" key="1">
    <citation type="submission" date="2019-12" db="EMBL/GenBank/DDBJ databases">
        <title>Genome sequence of Babesia ovis.</title>
        <authorList>
            <person name="Yamagishi J."/>
            <person name="Sevinc F."/>
            <person name="Xuan X."/>
        </authorList>
    </citation>
    <scope>NUCLEOTIDE SEQUENCE</scope>
    <source>
        <strain evidence="2">Selcuk</strain>
    </source>
</reference>
<dbReference type="AlphaFoldDB" id="A0A9W5TDI6"/>
<proteinExistence type="predicted"/>
<evidence type="ECO:0000256" key="1">
    <source>
        <dbReference type="SAM" id="MobiDB-lite"/>
    </source>
</evidence>
<evidence type="ECO:0000313" key="2">
    <source>
        <dbReference type="EMBL" id="GFE54768.1"/>
    </source>
</evidence>
<dbReference type="Proteomes" id="UP001057455">
    <property type="component" value="Unassembled WGS sequence"/>
</dbReference>
<accession>A0A9W5TDI6</accession>
<comment type="caution">
    <text evidence="2">The sequence shown here is derived from an EMBL/GenBank/DDBJ whole genome shotgun (WGS) entry which is preliminary data.</text>
</comment>
<gene>
    <name evidence="2" type="ORF">BaOVIS_021720</name>
</gene>
<protein>
    <submittedName>
        <fullName evidence="2">Phosphatase inhibitor</fullName>
    </submittedName>
</protein>
<name>A0A9W5TDI6_BABOV</name>
<dbReference type="GO" id="GO:0009966">
    <property type="term" value="P:regulation of signal transduction"/>
    <property type="evidence" value="ECO:0007669"/>
    <property type="project" value="InterPro"/>
</dbReference>
<sequence length="145" mass="16605">MSAVDRDPASPQGGKRAAKKTITWDDETIREHDKDRGTRAKILEADTPYCYLSDADSSDESVTQGSGVDYSDLAQQVVDRLCKIQQSTEKGEQFLERRKKHYSNEFFKRRCQNRLSDYSDDDYYSDEESDGTFVNYKNPGHATIN</sequence>